<gene>
    <name evidence="5" type="ORF">ISN44_As02g018730</name>
</gene>
<dbReference type="GO" id="GO:0016787">
    <property type="term" value="F:hydrolase activity"/>
    <property type="evidence" value="ECO:0007669"/>
    <property type="project" value="UniProtKB-KW"/>
</dbReference>
<dbReference type="GO" id="GO:0051707">
    <property type="term" value="P:response to other organism"/>
    <property type="evidence" value="ECO:0007669"/>
    <property type="project" value="UniProtKB-ARBA"/>
</dbReference>
<keyword evidence="1" id="KW-0433">Leucine-rich repeat</keyword>
<dbReference type="OrthoDB" id="1104106at2759"/>
<dbReference type="PANTHER" id="PTHR11017">
    <property type="entry name" value="LEUCINE-RICH REPEAT-CONTAINING PROTEIN"/>
    <property type="match status" value="1"/>
</dbReference>
<dbReference type="InterPro" id="IPR002182">
    <property type="entry name" value="NB-ARC"/>
</dbReference>
<dbReference type="FunFam" id="3.80.10.10:FF:000386">
    <property type="entry name" value="Disease resistance protein RPS4"/>
    <property type="match status" value="1"/>
</dbReference>
<dbReference type="InterPro" id="IPR055414">
    <property type="entry name" value="LRR_R13L4/SHOC2-like"/>
</dbReference>
<protein>
    <submittedName>
        <fullName evidence="5">P-loop containing nucleoside triphosphate hydrolase</fullName>
    </submittedName>
</protein>
<evidence type="ECO:0000313" key="5">
    <source>
        <dbReference type="EMBL" id="KAG7641897.1"/>
    </source>
</evidence>
<accession>A0A8T2G104</accession>
<keyword evidence="3" id="KW-0520">NAD</keyword>
<dbReference type="AlphaFoldDB" id="A0A8T2G104"/>
<dbReference type="SMART" id="SM00255">
    <property type="entry name" value="TIR"/>
    <property type="match status" value="1"/>
</dbReference>
<comment type="caution">
    <text evidence="5">The sequence shown here is derived from an EMBL/GenBank/DDBJ whole genome shotgun (WGS) entry which is preliminary data.</text>
</comment>
<dbReference type="InterPro" id="IPR044974">
    <property type="entry name" value="Disease_R_plants"/>
</dbReference>
<dbReference type="FunFam" id="3.40.50.10140:FF:000007">
    <property type="entry name" value="Disease resistance protein (TIR-NBS-LRR class)"/>
    <property type="match status" value="1"/>
</dbReference>
<dbReference type="Pfam" id="PF20160">
    <property type="entry name" value="C-JID"/>
    <property type="match status" value="1"/>
</dbReference>
<evidence type="ECO:0000256" key="2">
    <source>
        <dbReference type="ARBA" id="ARBA00022737"/>
    </source>
</evidence>
<dbReference type="InterPro" id="IPR000157">
    <property type="entry name" value="TIR_dom"/>
</dbReference>
<dbReference type="PANTHER" id="PTHR11017:SF589">
    <property type="entry name" value="ADP-RIBOSYL CYCLASE_CYCLIC ADP-RIBOSE HYDROLASE-RELATED"/>
    <property type="match status" value="1"/>
</dbReference>
<name>A0A8T2G104_ARASU</name>
<dbReference type="Pfam" id="PF23598">
    <property type="entry name" value="LRR_14"/>
    <property type="match status" value="1"/>
</dbReference>
<dbReference type="Pfam" id="PF07725">
    <property type="entry name" value="LRR_3"/>
    <property type="match status" value="1"/>
</dbReference>
<dbReference type="Pfam" id="PF01582">
    <property type="entry name" value="TIR"/>
    <property type="match status" value="1"/>
</dbReference>
<dbReference type="PROSITE" id="PS50104">
    <property type="entry name" value="TIR"/>
    <property type="match status" value="1"/>
</dbReference>
<proteinExistence type="predicted"/>
<keyword evidence="5" id="KW-0378">Hydrolase</keyword>
<dbReference type="InterPro" id="IPR011713">
    <property type="entry name" value="Leu-rich_rpt_3"/>
</dbReference>
<evidence type="ECO:0000259" key="4">
    <source>
        <dbReference type="PROSITE" id="PS50104"/>
    </source>
</evidence>
<dbReference type="Proteomes" id="UP000694251">
    <property type="component" value="Chromosome 2"/>
</dbReference>
<dbReference type="GO" id="GO:0007165">
    <property type="term" value="P:signal transduction"/>
    <property type="evidence" value="ECO:0007669"/>
    <property type="project" value="InterPro"/>
</dbReference>
<reference evidence="5 6" key="1">
    <citation type="submission" date="2020-12" db="EMBL/GenBank/DDBJ databases">
        <title>Concerted genomic and epigenomic changes stabilize Arabidopsis allopolyploids.</title>
        <authorList>
            <person name="Chen Z."/>
        </authorList>
    </citation>
    <scope>NUCLEOTIDE SEQUENCE [LARGE SCALE GENOMIC DNA]</scope>
    <source>
        <strain evidence="5">As9502</strain>
        <tissue evidence="5">Leaf</tissue>
    </source>
</reference>
<evidence type="ECO:0000256" key="3">
    <source>
        <dbReference type="ARBA" id="ARBA00023027"/>
    </source>
</evidence>
<evidence type="ECO:0000256" key="1">
    <source>
        <dbReference type="ARBA" id="ARBA00022614"/>
    </source>
</evidence>
<dbReference type="Pfam" id="PF00931">
    <property type="entry name" value="NB-ARC"/>
    <property type="match status" value="1"/>
</dbReference>
<sequence length="1173" mass="133306">MAIITTKAASTDEVLSDRRPQVFLSFRGADLRNNFIDHLKEAFKLNNIRYYIDELEHRGENLTILFQRIKESRIALVFFSIRYPESAWCLDELVVIMEKMKNDKLRVIPIFFKVKPEDVRGQKKEFGVALYGEGRRRRENMPKWEDALEAIPSYMGLVLDENSPEAVFLAKVVESVKEVEAILKTEDRGREGSSSSVPIRHLTCTLPAYEQRLEQLEERFGFDPAVTQIFGIVGMAGIGKTILARKHFDKWKKRLAVNMMLMGIHERSKNEEGSDWLIQDDKIFKSKSFIFLDDVSEKTQIQSLLDNLHRIKKGSKIVITTRDKSWIRREVDDTYVVPGLNEKEALQLFHYHAFHNQDYSPTKNITKLSKKFVDYAGGNPLALEELGKELCGKKEGHWETRIKTLPHCCNEIIRRELKVSYDKLTDQQKDGFLDIACFFSSEDKDCLTSLLASEDFHKPDEAVNVIGDLAHKFMIRVSAGNIEMPDILCSLGKELGLFASVDNLGKSRLWDHNTVSKALVGKEEKEDITVRGILLDVSKLEEEISIATNKLTLMPNLRYLKIFDSSCPRQCKVVDAVDCKVYVPDELELCLKNIRYFHWLKFPSKELPPDFTPQNLVDLRLPYSKIERLWVDVKDTPNLKWVDLSHSKNLIDLTALWNAESLERLNLEGCTNLELFPKDEGNMKSLAFLNLRGCTSLSFLPEMENFDCLKTLILSGCTSFEDFQVKSKNLEYLHLDGTDITGLPHTIEEFQRLIVLNLKDCKRVNTLPDCLSKLKALEELILSGCSRLRSFPEIKENMENLQILLLDGTIIRDVPKILLSVANSVDKMNLQRSPSVSGLSLLRRLCLSRNDMIISLQSSISDLYHLKWIDLKYCTKLQSISMLPPNLQCLDAHDCTSLKTVASPLARPLATEQVPSSFIFTNCEKLEHAAKNEITCYGHNKGRLLSKTLNRHNKGLCFEALVATCFPGSEVPEWFGHKATGAVLEPELPQHWSENGFVGIALCAIVSFEEQKIRNNNLQVKCICDFNNVKTSSSCFNSPVGGLSETGNEHRTIKSTHVFIGYTNWLNIKKCQEEDGQKGCFPTKASIKFQVTDDIGEVRNCEILKCGFSLVYETGSWEASTRRDDVEQDDVEQGEVESLEKKKVSKSMMANCGATTMRDHKVSGEASCSSTKS</sequence>
<feature type="domain" description="TIR" evidence="4">
    <location>
        <begin position="18"/>
        <end position="180"/>
    </location>
</feature>
<dbReference type="GO" id="GO:0006952">
    <property type="term" value="P:defense response"/>
    <property type="evidence" value="ECO:0007669"/>
    <property type="project" value="InterPro"/>
</dbReference>
<dbReference type="EMBL" id="JAEFBJ010000002">
    <property type="protein sequence ID" value="KAG7641897.1"/>
    <property type="molecule type" value="Genomic_DNA"/>
</dbReference>
<keyword evidence="2" id="KW-0677">Repeat</keyword>
<dbReference type="InterPro" id="IPR045344">
    <property type="entry name" value="C-JID"/>
</dbReference>
<dbReference type="GO" id="GO:0043531">
    <property type="term" value="F:ADP binding"/>
    <property type="evidence" value="ECO:0007669"/>
    <property type="project" value="InterPro"/>
</dbReference>
<organism evidence="5 6">
    <name type="scientific">Arabidopsis suecica</name>
    <name type="common">Swedish thale-cress</name>
    <name type="synonym">Cardaminopsis suecica</name>
    <dbReference type="NCBI Taxonomy" id="45249"/>
    <lineage>
        <taxon>Eukaryota</taxon>
        <taxon>Viridiplantae</taxon>
        <taxon>Streptophyta</taxon>
        <taxon>Embryophyta</taxon>
        <taxon>Tracheophyta</taxon>
        <taxon>Spermatophyta</taxon>
        <taxon>Magnoliopsida</taxon>
        <taxon>eudicotyledons</taxon>
        <taxon>Gunneridae</taxon>
        <taxon>Pentapetalae</taxon>
        <taxon>rosids</taxon>
        <taxon>malvids</taxon>
        <taxon>Brassicales</taxon>
        <taxon>Brassicaceae</taxon>
        <taxon>Camelineae</taxon>
        <taxon>Arabidopsis</taxon>
    </lineage>
</organism>
<keyword evidence="6" id="KW-1185">Reference proteome</keyword>
<evidence type="ECO:0000313" key="6">
    <source>
        <dbReference type="Proteomes" id="UP000694251"/>
    </source>
</evidence>